<dbReference type="EMBL" id="VUMT01000016">
    <property type="protein sequence ID" value="MSS64312.1"/>
    <property type="molecule type" value="Genomic_DNA"/>
</dbReference>
<dbReference type="AlphaFoldDB" id="A0A6L5Y011"/>
<name>A0A6L5Y011_9FIRM</name>
<comment type="caution">
    <text evidence="1">The sequence shown here is derived from an EMBL/GenBank/DDBJ whole genome shotgun (WGS) entry which is preliminary data.</text>
</comment>
<proteinExistence type="predicted"/>
<evidence type="ECO:0000313" key="2">
    <source>
        <dbReference type="Proteomes" id="UP000482209"/>
    </source>
</evidence>
<dbReference type="Proteomes" id="UP000482209">
    <property type="component" value="Unassembled WGS sequence"/>
</dbReference>
<gene>
    <name evidence="1" type="ORF">FYJ58_10575</name>
</gene>
<accession>A0A6L5Y011</accession>
<protein>
    <submittedName>
        <fullName evidence="1">Uncharacterized protein</fullName>
    </submittedName>
</protein>
<sequence>MGKNAGERAILREEKRLAKEKKRQIEQANKMLIPVSKKTNQSLGIISFDPEGTLRLQNNRWLRVFEATEDTLCQMAKASIKLSGRMRITMHMSEMSGRATCHISLMETGEIYEEVRQDFKKDEDVLRCICNMKQLSVDEIMSEIAANFLLDIRFSYASYVRGNKDWEKECFAKVTENTSFFISGRNYGESFITLSLPTKARAGLVTKLKKLGCEIFLGVDMNALSVEEQSDFNRNLEKKYNQRLSGGDTDDYVNGSVMLVIICDSDDARKIVKQTVSSILEGHDLMPASAYGMQGLVYHSLLGFGIKDAKVMRNVNVNVLEAMFGGEDDENA</sequence>
<evidence type="ECO:0000313" key="1">
    <source>
        <dbReference type="EMBL" id="MSS64312.1"/>
    </source>
</evidence>
<reference evidence="1 2" key="1">
    <citation type="submission" date="2019-08" db="EMBL/GenBank/DDBJ databases">
        <title>In-depth cultivation of the pig gut microbiome towards novel bacterial diversity and tailored functional studies.</title>
        <authorList>
            <person name="Wylensek D."/>
            <person name="Hitch T.C.A."/>
            <person name="Clavel T."/>
        </authorList>
    </citation>
    <scope>NUCLEOTIDE SEQUENCE [LARGE SCALE GENOMIC DNA]</scope>
    <source>
        <strain evidence="1 2">WCA-693-APC-MOT-I</strain>
    </source>
</reference>
<keyword evidence="2" id="KW-1185">Reference proteome</keyword>
<dbReference type="RefSeq" id="WP_154519705.1">
    <property type="nucleotide sequence ID" value="NZ_VUMT01000016.1"/>
</dbReference>
<organism evidence="1 2">
    <name type="scientific">Velocimicrobium porci</name>
    <dbReference type="NCBI Taxonomy" id="2606634"/>
    <lineage>
        <taxon>Bacteria</taxon>
        <taxon>Bacillati</taxon>
        <taxon>Bacillota</taxon>
        <taxon>Clostridia</taxon>
        <taxon>Lachnospirales</taxon>
        <taxon>Lachnospiraceae</taxon>
        <taxon>Velocimicrobium</taxon>
    </lineage>
</organism>